<gene>
    <name evidence="6" type="primary">rnfG</name>
    <name evidence="9" type="ORF">SAMN05216249_12125</name>
</gene>
<evidence type="ECO:0000256" key="2">
    <source>
        <dbReference type="ARBA" id="ARBA00022553"/>
    </source>
</evidence>
<comment type="subcellular location">
    <subcellularLocation>
        <location evidence="6">Cell membrane</location>
        <topology evidence="6">Single-pass membrane protein</topology>
    </subcellularLocation>
</comment>
<dbReference type="InterPro" id="IPR010209">
    <property type="entry name" value="Ion_transpt_RnfG/RsxG"/>
</dbReference>
<keyword evidence="3 6" id="KW-0285">Flavoprotein</keyword>
<reference evidence="9 10" key="1">
    <citation type="submission" date="2016-10" db="EMBL/GenBank/DDBJ databases">
        <authorList>
            <person name="de Groot N.N."/>
        </authorList>
    </citation>
    <scope>NUCLEOTIDE SEQUENCE [LARGE SCALE GENOMIC DNA]</scope>
    <source>
        <strain evidence="9 10">DSM 5522</strain>
    </source>
</reference>
<evidence type="ECO:0000256" key="7">
    <source>
        <dbReference type="SAM" id="Phobius"/>
    </source>
</evidence>
<dbReference type="GO" id="GO:0022900">
    <property type="term" value="P:electron transport chain"/>
    <property type="evidence" value="ECO:0007669"/>
    <property type="project" value="UniProtKB-UniRule"/>
</dbReference>
<proteinExistence type="inferred from homology"/>
<protein>
    <recommendedName>
        <fullName evidence="6">Ion-translocating oxidoreductase complex subunit G</fullName>
        <ecNumber evidence="6">7.-.-.-</ecNumber>
    </recommendedName>
    <alternativeName>
        <fullName evidence="6">Rnf electron transport complex subunit G</fullName>
    </alternativeName>
</protein>
<accession>A0A1I1A4G9</accession>
<feature type="transmembrane region" description="Helical" evidence="7">
    <location>
        <begin position="12"/>
        <end position="31"/>
    </location>
</feature>
<dbReference type="OrthoDB" id="9787579at2"/>
<keyword evidence="1 6" id="KW-0813">Transport</keyword>
<dbReference type="EMBL" id="FOJY01000021">
    <property type="protein sequence ID" value="SFB32924.1"/>
    <property type="molecule type" value="Genomic_DNA"/>
</dbReference>
<comment type="cofactor">
    <cofactor evidence="6">
        <name>FMN</name>
        <dbReference type="ChEBI" id="CHEBI:58210"/>
    </cofactor>
</comment>
<evidence type="ECO:0000313" key="9">
    <source>
        <dbReference type="EMBL" id="SFB32924.1"/>
    </source>
</evidence>
<dbReference type="PIRSF" id="PIRSF006091">
    <property type="entry name" value="E_trnsport_RnfG"/>
    <property type="match status" value="1"/>
</dbReference>
<dbReference type="GO" id="GO:0005886">
    <property type="term" value="C:plasma membrane"/>
    <property type="evidence" value="ECO:0007669"/>
    <property type="project" value="UniProtKB-SubCell"/>
</dbReference>
<dbReference type="PANTHER" id="PTHR36118:SF1">
    <property type="entry name" value="ION-TRANSLOCATING OXIDOREDUCTASE COMPLEX SUBUNIT G"/>
    <property type="match status" value="1"/>
</dbReference>
<evidence type="ECO:0000256" key="1">
    <source>
        <dbReference type="ARBA" id="ARBA00022448"/>
    </source>
</evidence>
<dbReference type="SMART" id="SM00900">
    <property type="entry name" value="FMN_bind"/>
    <property type="match status" value="1"/>
</dbReference>
<dbReference type="RefSeq" id="WP_092874180.1">
    <property type="nucleotide sequence ID" value="NZ_FOJY01000021.1"/>
</dbReference>
<evidence type="ECO:0000313" key="10">
    <source>
        <dbReference type="Proteomes" id="UP000198838"/>
    </source>
</evidence>
<evidence type="ECO:0000256" key="4">
    <source>
        <dbReference type="ARBA" id="ARBA00022643"/>
    </source>
</evidence>
<feature type="modified residue" description="FMN phosphoryl threonine" evidence="6">
    <location>
        <position position="179"/>
    </location>
</feature>
<dbReference type="Pfam" id="PF04205">
    <property type="entry name" value="FMN_bind"/>
    <property type="match status" value="1"/>
</dbReference>
<name>A0A1I1A4G9_9FIRM</name>
<comment type="subunit">
    <text evidence="6">The complex is composed of six subunits: RnfA, RnfB, RnfC, RnfD, RnfE and RnfG.</text>
</comment>
<keyword evidence="10" id="KW-1185">Reference proteome</keyword>
<dbReference type="AlphaFoldDB" id="A0A1I1A4G9"/>
<keyword evidence="6 7" id="KW-0812">Transmembrane</keyword>
<dbReference type="GO" id="GO:0009055">
    <property type="term" value="F:electron transfer activity"/>
    <property type="evidence" value="ECO:0007669"/>
    <property type="project" value="InterPro"/>
</dbReference>
<keyword evidence="4 6" id="KW-0288">FMN</keyword>
<dbReference type="STRING" id="1120918.SAMN05216249_12125"/>
<keyword evidence="5 6" id="KW-0249">Electron transport</keyword>
<dbReference type="InterPro" id="IPR007329">
    <property type="entry name" value="FMN-bd"/>
</dbReference>
<evidence type="ECO:0000256" key="6">
    <source>
        <dbReference type="HAMAP-Rule" id="MF_00479"/>
    </source>
</evidence>
<keyword evidence="6" id="KW-1278">Translocase</keyword>
<keyword evidence="6 7" id="KW-0472">Membrane</keyword>
<evidence type="ECO:0000256" key="3">
    <source>
        <dbReference type="ARBA" id="ARBA00022630"/>
    </source>
</evidence>
<dbReference type="HAMAP" id="MF_00479">
    <property type="entry name" value="RsxG_RnfG"/>
    <property type="match status" value="1"/>
</dbReference>
<feature type="domain" description="FMN-binding" evidence="8">
    <location>
        <begin position="107"/>
        <end position="196"/>
    </location>
</feature>
<evidence type="ECO:0000256" key="5">
    <source>
        <dbReference type="ARBA" id="ARBA00022982"/>
    </source>
</evidence>
<comment type="function">
    <text evidence="6">Part of a membrane-bound complex that couples electron transfer with translocation of ions across the membrane.</text>
</comment>
<comment type="similarity">
    <text evidence="6">Belongs to the RnfG family.</text>
</comment>
<dbReference type="EC" id="7.-.-.-" evidence="6"/>
<dbReference type="GO" id="GO:0010181">
    <property type="term" value="F:FMN binding"/>
    <property type="evidence" value="ECO:0007669"/>
    <property type="project" value="InterPro"/>
</dbReference>
<dbReference type="NCBIfam" id="TIGR01947">
    <property type="entry name" value="rnfG"/>
    <property type="match status" value="1"/>
</dbReference>
<keyword evidence="2 6" id="KW-0597">Phosphoprotein</keyword>
<evidence type="ECO:0000259" key="8">
    <source>
        <dbReference type="SMART" id="SM00900"/>
    </source>
</evidence>
<organism evidence="9 10">
    <name type="scientific">Acetitomaculum ruminis DSM 5522</name>
    <dbReference type="NCBI Taxonomy" id="1120918"/>
    <lineage>
        <taxon>Bacteria</taxon>
        <taxon>Bacillati</taxon>
        <taxon>Bacillota</taxon>
        <taxon>Clostridia</taxon>
        <taxon>Lachnospirales</taxon>
        <taxon>Lachnospiraceae</taxon>
        <taxon>Acetitomaculum</taxon>
    </lineage>
</organism>
<sequence>MKEKNTIVKDAIILLIITVVAGSLLGAVYQITKEPIKQANIAATNKAYALVYADADTFEDVDVDYDDVNAKILSGGIDNGEVTEVKQAVDGSGTALGYVLSVNGLKGYGGSVGFTIGVTLEGEVTGIEILSCEETPGLGQRCKEEAFRNQYVGKAVDGFKVTKAGASADDEIDAISGATITSTCVTGGVNAALYYVKNLVQ</sequence>
<keyword evidence="6" id="KW-1003">Cell membrane</keyword>
<dbReference type="Proteomes" id="UP000198838">
    <property type="component" value="Unassembled WGS sequence"/>
</dbReference>
<keyword evidence="6 7" id="KW-1133">Transmembrane helix</keyword>
<dbReference type="PANTHER" id="PTHR36118">
    <property type="entry name" value="ION-TRANSLOCATING OXIDOREDUCTASE COMPLEX SUBUNIT G"/>
    <property type="match status" value="1"/>
</dbReference>